<reference evidence="6" key="1">
    <citation type="submission" date="2022-01" db="EMBL/GenBank/DDBJ databases">
        <title>Genome Sequence Resource for Two Populations of Ditylenchus destructor, the Migratory Endoparasitic Phytonematode.</title>
        <authorList>
            <person name="Zhang H."/>
            <person name="Lin R."/>
            <person name="Xie B."/>
        </authorList>
    </citation>
    <scope>NUCLEOTIDE SEQUENCE</scope>
    <source>
        <strain evidence="6">BazhouSP</strain>
    </source>
</reference>
<keyword evidence="7" id="KW-1185">Reference proteome</keyword>
<keyword evidence="3" id="KW-0964">Secreted</keyword>
<evidence type="ECO:0000313" key="7">
    <source>
        <dbReference type="Proteomes" id="UP001201812"/>
    </source>
</evidence>
<evidence type="ECO:0000313" key="6">
    <source>
        <dbReference type="EMBL" id="KAI1701246.1"/>
    </source>
</evidence>
<comment type="subcellular location">
    <subcellularLocation>
        <location evidence="1">Secreted</location>
    </subcellularLocation>
</comment>
<evidence type="ECO:0000256" key="2">
    <source>
        <dbReference type="ARBA" id="ARBA00010112"/>
    </source>
</evidence>
<evidence type="ECO:0000256" key="5">
    <source>
        <dbReference type="SAM" id="SignalP"/>
    </source>
</evidence>
<keyword evidence="4 5" id="KW-0732">Signal</keyword>
<dbReference type="InterPro" id="IPR038479">
    <property type="entry name" value="Transthyretin-like_sf"/>
</dbReference>
<feature type="chain" id="PRO_5042107279" evidence="5">
    <location>
        <begin position="20"/>
        <end position="122"/>
    </location>
</feature>
<gene>
    <name evidence="6" type="ORF">DdX_16206</name>
</gene>
<protein>
    <submittedName>
        <fullName evidence="6">Transthyretin-like family domain-containing protein</fullName>
    </submittedName>
</protein>
<sequence>MRFLFVLSAIAWLVMTTDAELLISVHGIVQCAYNLGQEGQSEVQLWDHNYVAPDTHIETVYADVNGFFHVQGKVSSINIVDPYLKFLYRCGGHQQFEQKIQVSGHNSDFSDVDMGKIILLEE</sequence>
<dbReference type="GO" id="GO:0005576">
    <property type="term" value="C:extracellular region"/>
    <property type="evidence" value="ECO:0007669"/>
    <property type="project" value="UniProtKB-SubCell"/>
</dbReference>
<dbReference type="EMBL" id="JAKKPZ010000123">
    <property type="protein sequence ID" value="KAI1701246.1"/>
    <property type="molecule type" value="Genomic_DNA"/>
</dbReference>
<evidence type="ECO:0000256" key="3">
    <source>
        <dbReference type="ARBA" id="ARBA00022525"/>
    </source>
</evidence>
<dbReference type="GO" id="GO:0009986">
    <property type="term" value="C:cell surface"/>
    <property type="evidence" value="ECO:0007669"/>
    <property type="project" value="InterPro"/>
</dbReference>
<accession>A0AAD4MQR6</accession>
<organism evidence="6 7">
    <name type="scientific">Ditylenchus destructor</name>
    <dbReference type="NCBI Taxonomy" id="166010"/>
    <lineage>
        <taxon>Eukaryota</taxon>
        <taxon>Metazoa</taxon>
        <taxon>Ecdysozoa</taxon>
        <taxon>Nematoda</taxon>
        <taxon>Chromadorea</taxon>
        <taxon>Rhabditida</taxon>
        <taxon>Tylenchina</taxon>
        <taxon>Tylenchomorpha</taxon>
        <taxon>Sphaerularioidea</taxon>
        <taxon>Anguinidae</taxon>
        <taxon>Anguininae</taxon>
        <taxon>Ditylenchus</taxon>
    </lineage>
</organism>
<evidence type="ECO:0000256" key="4">
    <source>
        <dbReference type="ARBA" id="ARBA00022729"/>
    </source>
</evidence>
<proteinExistence type="inferred from homology"/>
<evidence type="ECO:0000256" key="1">
    <source>
        <dbReference type="ARBA" id="ARBA00004613"/>
    </source>
</evidence>
<dbReference type="Proteomes" id="UP001201812">
    <property type="component" value="Unassembled WGS sequence"/>
</dbReference>
<feature type="signal peptide" evidence="5">
    <location>
        <begin position="1"/>
        <end position="19"/>
    </location>
</feature>
<dbReference type="Pfam" id="PF01060">
    <property type="entry name" value="TTR-52"/>
    <property type="match status" value="1"/>
</dbReference>
<dbReference type="Gene3D" id="2.60.40.3330">
    <property type="match status" value="1"/>
</dbReference>
<dbReference type="AlphaFoldDB" id="A0AAD4MQR6"/>
<dbReference type="InterPro" id="IPR001534">
    <property type="entry name" value="Transthyretin-like"/>
</dbReference>
<comment type="similarity">
    <text evidence="2">Belongs to the nematode transthyretin-like family.</text>
</comment>
<comment type="caution">
    <text evidence="6">The sequence shown here is derived from an EMBL/GenBank/DDBJ whole genome shotgun (WGS) entry which is preliminary data.</text>
</comment>
<name>A0AAD4MQR6_9BILA</name>
<dbReference type="PANTHER" id="PTHR21700">
    <property type="entry name" value="TRANSTHYRETIN-LIKE FAMILY PROTEIN-RELATED"/>
    <property type="match status" value="1"/>
</dbReference>